<evidence type="ECO:0000259" key="3">
    <source>
        <dbReference type="PROSITE" id="PS51192"/>
    </source>
</evidence>
<protein>
    <recommendedName>
        <fullName evidence="3">Helicase ATP-binding domain-containing protein</fullName>
    </recommendedName>
</protein>
<gene>
    <name evidence="4" type="ORF">GUJ93_ZPchr0013g35833</name>
</gene>
<feature type="domain" description="Helicase ATP-binding" evidence="3">
    <location>
        <begin position="49"/>
        <end position="189"/>
    </location>
</feature>
<proteinExistence type="predicted"/>
<dbReference type="PROSITE" id="PS51192">
    <property type="entry name" value="HELICASE_ATP_BIND_1"/>
    <property type="match status" value="1"/>
</dbReference>
<organism evidence="4 5">
    <name type="scientific">Zizania palustris</name>
    <name type="common">Northern wild rice</name>
    <dbReference type="NCBI Taxonomy" id="103762"/>
    <lineage>
        <taxon>Eukaryota</taxon>
        <taxon>Viridiplantae</taxon>
        <taxon>Streptophyta</taxon>
        <taxon>Embryophyta</taxon>
        <taxon>Tracheophyta</taxon>
        <taxon>Spermatophyta</taxon>
        <taxon>Magnoliopsida</taxon>
        <taxon>Liliopsida</taxon>
        <taxon>Poales</taxon>
        <taxon>Poaceae</taxon>
        <taxon>BOP clade</taxon>
        <taxon>Oryzoideae</taxon>
        <taxon>Oryzeae</taxon>
        <taxon>Zizaniinae</taxon>
        <taxon>Zizania</taxon>
    </lineage>
</organism>
<dbReference type="EMBL" id="JAAALK010000079">
    <property type="protein sequence ID" value="KAG8100814.1"/>
    <property type="molecule type" value="Genomic_DNA"/>
</dbReference>
<comment type="caution">
    <text evidence="4">The sequence shown here is derived from an EMBL/GenBank/DDBJ whole genome shotgun (WGS) entry which is preliminary data.</text>
</comment>
<dbReference type="InterPro" id="IPR031053">
    <property type="entry name" value="ALC1"/>
</dbReference>
<dbReference type="GO" id="GO:0003678">
    <property type="term" value="F:DNA helicase activity"/>
    <property type="evidence" value="ECO:0007669"/>
    <property type="project" value="InterPro"/>
</dbReference>
<name>A0A8J6C0J1_ZIZPA</name>
<evidence type="ECO:0000313" key="4">
    <source>
        <dbReference type="EMBL" id="KAG8100814.1"/>
    </source>
</evidence>
<reference evidence="4" key="2">
    <citation type="submission" date="2021-02" db="EMBL/GenBank/DDBJ databases">
        <authorList>
            <person name="Kimball J.A."/>
            <person name="Haas M.W."/>
            <person name="Macchietto M."/>
            <person name="Kono T."/>
            <person name="Duquette J."/>
            <person name="Shao M."/>
        </authorList>
    </citation>
    <scope>NUCLEOTIDE SEQUENCE</scope>
    <source>
        <tissue evidence="4">Fresh leaf tissue</tissue>
    </source>
</reference>
<dbReference type="OrthoDB" id="5857104at2759"/>
<accession>A0A8J6C0J1</accession>
<sequence>MAPAYERRLLTAADILLCADAQIQGPHAAQLGVTADLKPHQLDGVSWLIRRYQLGVNVLLGDEMGLGKTLQAISLLSYIKTQCTSPGPFLVLCPLSVTDGWLSEFSKFCPSLKVIRYVGDKVHRHDLRRMMSDDVQKSSTSSDSNELSFDVMMTTYDVALMDQEFLSQIPWHYAVIDEAQRLKNPSSVC</sequence>
<evidence type="ECO:0000313" key="5">
    <source>
        <dbReference type="Proteomes" id="UP000729402"/>
    </source>
</evidence>
<dbReference type="GO" id="GO:0006281">
    <property type="term" value="P:DNA repair"/>
    <property type="evidence" value="ECO:0007669"/>
    <property type="project" value="InterPro"/>
</dbReference>
<dbReference type="Pfam" id="PF00176">
    <property type="entry name" value="SNF2-rel_dom"/>
    <property type="match status" value="1"/>
</dbReference>
<keyword evidence="1" id="KW-0547">Nucleotide-binding</keyword>
<dbReference type="SMART" id="SM00487">
    <property type="entry name" value="DEXDc"/>
    <property type="match status" value="1"/>
</dbReference>
<dbReference type="GO" id="GO:0006338">
    <property type="term" value="P:chromatin remodeling"/>
    <property type="evidence" value="ECO:0007669"/>
    <property type="project" value="InterPro"/>
</dbReference>
<dbReference type="InterPro" id="IPR014001">
    <property type="entry name" value="Helicase_ATP-bd"/>
</dbReference>
<dbReference type="PANTHER" id="PTHR47157:SF1">
    <property type="entry name" value="CHROMODOMAIN-HELICASE-DNA-BINDING PROTEIN 1-LIKE"/>
    <property type="match status" value="1"/>
</dbReference>
<dbReference type="InterPro" id="IPR000330">
    <property type="entry name" value="SNF2_N"/>
</dbReference>
<keyword evidence="5" id="KW-1185">Reference proteome</keyword>
<dbReference type="PANTHER" id="PTHR47157">
    <property type="entry name" value="CHROMODOMAIN-HELICASE-DNA-BINDING PROTEIN 1-LIKE"/>
    <property type="match status" value="1"/>
</dbReference>
<reference evidence="4" key="1">
    <citation type="journal article" date="2021" name="bioRxiv">
        <title>Whole Genome Assembly and Annotation of Northern Wild Rice, Zizania palustris L., Supports a Whole Genome Duplication in the Zizania Genus.</title>
        <authorList>
            <person name="Haas M."/>
            <person name="Kono T."/>
            <person name="Macchietto M."/>
            <person name="Millas R."/>
            <person name="McGilp L."/>
            <person name="Shao M."/>
            <person name="Duquette J."/>
            <person name="Hirsch C.N."/>
            <person name="Kimball J."/>
        </authorList>
    </citation>
    <scope>NUCLEOTIDE SEQUENCE</scope>
    <source>
        <tissue evidence="4">Fresh leaf tissue</tissue>
    </source>
</reference>
<dbReference type="Proteomes" id="UP000729402">
    <property type="component" value="Unassembled WGS sequence"/>
</dbReference>
<evidence type="ECO:0000256" key="2">
    <source>
        <dbReference type="ARBA" id="ARBA00022840"/>
    </source>
</evidence>
<dbReference type="GO" id="GO:0005524">
    <property type="term" value="F:ATP binding"/>
    <property type="evidence" value="ECO:0007669"/>
    <property type="project" value="UniProtKB-KW"/>
</dbReference>
<dbReference type="AlphaFoldDB" id="A0A8J6C0J1"/>
<keyword evidence="2" id="KW-0067">ATP-binding</keyword>
<evidence type="ECO:0000256" key="1">
    <source>
        <dbReference type="ARBA" id="ARBA00022741"/>
    </source>
</evidence>